<evidence type="ECO:0000313" key="1">
    <source>
        <dbReference type="EMBL" id="KAF7255620.1"/>
    </source>
</evidence>
<protein>
    <submittedName>
        <fullName evidence="1">Uncharacterized protein</fullName>
    </submittedName>
</protein>
<keyword evidence="2" id="KW-1185">Reference proteome</keyword>
<evidence type="ECO:0000313" key="2">
    <source>
        <dbReference type="Proteomes" id="UP000822476"/>
    </source>
</evidence>
<accession>A0A8S9YRH9</accession>
<dbReference type="AlphaFoldDB" id="A0A8S9YRH9"/>
<dbReference type="EMBL" id="JTDE01003811">
    <property type="protein sequence ID" value="KAF7255620.1"/>
    <property type="molecule type" value="Genomic_DNA"/>
</dbReference>
<dbReference type="Proteomes" id="UP000822476">
    <property type="component" value="Unassembled WGS sequence"/>
</dbReference>
<comment type="caution">
    <text evidence="1">The sequence shown here is derived from an EMBL/GenBank/DDBJ whole genome shotgun (WGS) entry which is preliminary data.</text>
</comment>
<reference evidence="1" key="1">
    <citation type="submission" date="2019-07" db="EMBL/GenBank/DDBJ databases">
        <title>Annotation for the trematode Paragonimus miyazaki's.</title>
        <authorList>
            <person name="Choi Y.-J."/>
        </authorList>
    </citation>
    <scope>NUCLEOTIDE SEQUENCE</scope>
    <source>
        <strain evidence="1">Japan</strain>
    </source>
</reference>
<proteinExistence type="predicted"/>
<gene>
    <name evidence="1" type="ORF">EG68_06448</name>
</gene>
<sequence length="366" mass="40561">MLTGPRRLVVLPGKDSLSIYFTHIQTFPALPNQTAEQPTTYRGQPGYIYCQYASVPDMSELTHIHLILTTNDSKNTSLASRRLPVTRLTTISPNVSVYDITQKQLGRGYDHLIAECVLQINTSNLDEVDLRRGTSLPPIRKRLSIQIKHSPLVKIFHALSFSHTAEIIHGFALTTSDPVTRTDFELCSLIRLAEGVYDFSLVIGLGSASGQVTVQLYSAEVEAGDWKQQCSLIAMKTVKKPLPAELTDYYQEDDTLEANIKNCSFRCAISSKHWGLVVVVHTEPETVGQALDIISKQLKQWFLDSPTVGSLNNLDRQKTSFAVVRIENTPEAIVSGPTPEEPSPIIFDEGEGLEGDQFSDEEINCG</sequence>
<organism evidence="1 2">
    <name type="scientific">Paragonimus skrjabini miyazakii</name>
    <dbReference type="NCBI Taxonomy" id="59628"/>
    <lineage>
        <taxon>Eukaryota</taxon>
        <taxon>Metazoa</taxon>
        <taxon>Spiralia</taxon>
        <taxon>Lophotrochozoa</taxon>
        <taxon>Platyhelminthes</taxon>
        <taxon>Trematoda</taxon>
        <taxon>Digenea</taxon>
        <taxon>Plagiorchiida</taxon>
        <taxon>Troglotremata</taxon>
        <taxon>Troglotrematidae</taxon>
        <taxon>Paragonimus</taxon>
    </lineage>
</organism>
<name>A0A8S9YRH9_9TREM</name>